<feature type="compositionally biased region" description="Low complexity" evidence="1">
    <location>
        <begin position="11"/>
        <end position="36"/>
    </location>
</feature>
<dbReference type="Proteomes" id="UP000501058">
    <property type="component" value="Chromosome"/>
</dbReference>
<evidence type="ECO:0000313" key="4">
    <source>
        <dbReference type="Proteomes" id="UP000501058"/>
    </source>
</evidence>
<feature type="region of interest" description="Disordered" evidence="1">
    <location>
        <begin position="1"/>
        <end position="42"/>
    </location>
</feature>
<sequence>MKAAEAEKAAAEQAAAEQAAAEQAAAEAQAQEMAAPAPEPELRTYTVVKGDNLTKIGKKFGVSWKSIAELNGISNPDLIHPGQVFKIPNA</sequence>
<evidence type="ECO:0000313" key="3">
    <source>
        <dbReference type="EMBL" id="QIK73855.1"/>
    </source>
</evidence>
<dbReference type="InterPro" id="IPR036779">
    <property type="entry name" value="LysM_dom_sf"/>
</dbReference>
<accession>A0A6G7YAN0</accession>
<dbReference type="GO" id="GO:0008932">
    <property type="term" value="F:lytic endotransglycosylase activity"/>
    <property type="evidence" value="ECO:0007669"/>
    <property type="project" value="TreeGrafter"/>
</dbReference>
<gene>
    <name evidence="3" type="ORF">G7070_06705</name>
</gene>
<dbReference type="SUPFAM" id="SSF54106">
    <property type="entry name" value="LysM domain"/>
    <property type="match status" value="1"/>
</dbReference>
<reference evidence="3 4" key="1">
    <citation type="submission" date="2020-03" db="EMBL/GenBank/DDBJ databases">
        <title>Propioniciclava sp. nov., isolated from Hydrophilus acuminatus.</title>
        <authorList>
            <person name="Hyun D.-W."/>
            <person name="Bae J.-W."/>
        </authorList>
    </citation>
    <scope>NUCLEOTIDE SEQUENCE [LARGE SCALE GENOMIC DNA]</scope>
    <source>
        <strain evidence="3 4">HDW11</strain>
    </source>
</reference>
<dbReference type="PROSITE" id="PS51782">
    <property type="entry name" value="LYSM"/>
    <property type="match status" value="1"/>
</dbReference>
<dbReference type="CDD" id="cd00118">
    <property type="entry name" value="LysM"/>
    <property type="match status" value="1"/>
</dbReference>
<dbReference type="PANTHER" id="PTHR33734">
    <property type="entry name" value="LYSM DOMAIN-CONTAINING GPI-ANCHORED PROTEIN 2"/>
    <property type="match status" value="1"/>
</dbReference>
<dbReference type="KEGG" id="prv:G7070_06705"/>
<dbReference type="InterPro" id="IPR018392">
    <property type="entry name" value="LysM"/>
</dbReference>
<dbReference type="AlphaFoldDB" id="A0A6G7YAN0"/>
<organism evidence="3 4">
    <name type="scientific">Propioniciclava coleopterorum</name>
    <dbReference type="NCBI Taxonomy" id="2714937"/>
    <lineage>
        <taxon>Bacteria</taxon>
        <taxon>Bacillati</taxon>
        <taxon>Actinomycetota</taxon>
        <taxon>Actinomycetes</taxon>
        <taxon>Propionibacteriales</taxon>
        <taxon>Propionibacteriaceae</taxon>
        <taxon>Propioniciclava</taxon>
    </lineage>
</organism>
<feature type="domain" description="LysM" evidence="2">
    <location>
        <begin position="43"/>
        <end position="87"/>
    </location>
</feature>
<dbReference type="EMBL" id="CP049865">
    <property type="protein sequence ID" value="QIK73855.1"/>
    <property type="molecule type" value="Genomic_DNA"/>
</dbReference>
<evidence type="ECO:0000259" key="2">
    <source>
        <dbReference type="PROSITE" id="PS51782"/>
    </source>
</evidence>
<feature type="compositionally biased region" description="Basic and acidic residues" evidence="1">
    <location>
        <begin position="1"/>
        <end position="10"/>
    </location>
</feature>
<dbReference type="Pfam" id="PF01476">
    <property type="entry name" value="LysM"/>
    <property type="match status" value="1"/>
</dbReference>
<dbReference type="SMART" id="SM00257">
    <property type="entry name" value="LysM"/>
    <property type="match status" value="1"/>
</dbReference>
<proteinExistence type="predicted"/>
<keyword evidence="4" id="KW-1185">Reference proteome</keyword>
<protein>
    <submittedName>
        <fullName evidence="3">LysM peptidoglycan-binding domain-containing protein</fullName>
    </submittedName>
</protein>
<dbReference type="PANTHER" id="PTHR33734:SF22">
    <property type="entry name" value="MEMBRANE-BOUND LYTIC MUREIN TRANSGLYCOSYLASE D"/>
    <property type="match status" value="1"/>
</dbReference>
<dbReference type="Gene3D" id="3.10.350.10">
    <property type="entry name" value="LysM domain"/>
    <property type="match status" value="1"/>
</dbReference>
<evidence type="ECO:0000256" key="1">
    <source>
        <dbReference type="SAM" id="MobiDB-lite"/>
    </source>
</evidence>
<name>A0A6G7YAN0_9ACTN</name>